<dbReference type="InterPro" id="IPR050488">
    <property type="entry name" value="Ig_Fc_receptor"/>
</dbReference>
<dbReference type="PROSITE" id="PS50835">
    <property type="entry name" value="IG_LIKE"/>
    <property type="match status" value="3"/>
</dbReference>
<proteinExistence type="predicted"/>
<dbReference type="InterPro" id="IPR007110">
    <property type="entry name" value="Ig-like_dom"/>
</dbReference>
<name>A0A668S8D1_OREAU</name>
<dbReference type="PANTHER" id="PTHR11481">
    <property type="entry name" value="IMMUNOGLOBULIN FC RECEPTOR"/>
    <property type="match status" value="1"/>
</dbReference>
<reference evidence="4" key="1">
    <citation type="submission" date="2025-08" db="UniProtKB">
        <authorList>
            <consortium name="Ensembl"/>
        </authorList>
    </citation>
    <scope>IDENTIFICATION</scope>
</reference>
<evidence type="ECO:0000256" key="1">
    <source>
        <dbReference type="ARBA" id="ARBA00022729"/>
    </source>
</evidence>
<dbReference type="InterPro" id="IPR013783">
    <property type="entry name" value="Ig-like_fold"/>
</dbReference>
<dbReference type="InterPro" id="IPR003598">
    <property type="entry name" value="Ig_sub2"/>
</dbReference>
<protein>
    <recommendedName>
        <fullName evidence="3">Ig-like domain-containing protein</fullName>
    </recommendedName>
</protein>
<dbReference type="Ensembl" id="ENSOABT00000010457.2">
    <property type="protein sequence ID" value="ENSOABP00000010111.2"/>
    <property type="gene ID" value="ENSOABG00000033946.1"/>
</dbReference>
<dbReference type="SUPFAM" id="SSF48726">
    <property type="entry name" value="Immunoglobulin"/>
    <property type="match status" value="3"/>
</dbReference>
<dbReference type="GO" id="GO:0007166">
    <property type="term" value="P:cell surface receptor signaling pathway"/>
    <property type="evidence" value="ECO:0007669"/>
    <property type="project" value="TreeGrafter"/>
</dbReference>
<dbReference type="AlphaFoldDB" id="A0A668S8D1"/>
<evidence type="ECO:0000313" key="4">
    <source>
        <dbReference type="Ensembl" id="ENSOABP00000010111.2"/>
    </source>
</evidence>
<feature type="domain" description="Ig-like" evidence="3">
    <location>
        <begin position="302"/>
        <end position="377"/>
    </location>
</feature>
<sequence>MKEFSPNVIIPVCPILTSWLHMWSLSLQISYFLFPTKPTVTLQPSRTQIYSGETVTVRCEIQGGEGAQWTYEWRRNKLNTRQSSSVYTVSRATESDSGGYSCRGRRGYLLTYWITLTVSDNKPRPVLTVSPSWLSPGASVTLNCEVEHPSAGWSFYWYKALLPDGSGTAQDSYIIHGQTHTAGYVCRAGRGDPEYHTDHSQPKFVWSAGQFVSLSASLTVSPDRVQHFTSDSVSLTCEGNFTEWRVRKFSEDGRLSDCRRMTGSTCNIDTSESDTGVYWCESGSGEFSSAVNITVQNDGNDPILVSPVHPVTEGVSVSLSCSLRTQKILSNVFFYHNDKLIQNDTRGELKISAVSKSDEGFYKCQYSGRESAQSWMSVKGLMCGTQVKTAEDVISQFLY</sequence>
<dbReference type="Gene3D" id="2.60.40.10">
    <property type="entry name" value="Immunoglobulins"/>
    <property type="match status" value="4"/>
</dbReference>
<evidence type="ECO:0000259" key="3">
    <source>
        <dbReference type="PROSITE" id="PS50835"/>
    </source>
</evidence>
<dbReference type="SMART" id="SM00408">
    <property type="entry name" value="IGc2"/>
    <property type="match status" value="2"/>
</dbReference>
<keyword evidence="2" id="KW-1015">Disulfide bond</keyword>
<dbReference type="GO" id="GO:0009897">
    <property type="term" value="C:external side of plasma membrane"/>
    <property type="evidence" value="ECO:0007669"/>
    <property type="project" value="TreeGrafter"/>
</dbReference>
<dbReference type="SMART" id="SM00409">
    <property type="entry name" value="IG"/>
    <property type="match status" value="3"/>
</dbReference>
<dbReference type="Proteomes" id="UP000472276">
    <property type="component" value="Unassembled WGS sequence"/>
</dbReference>
<dbReference type="InterPro" id="IPR036179">
    <property type="entry name" value="Ig-like_dom_sf"/>
</dbReference>
<accession>A0A668S8D1</accession>
<reference evidence="4" key="2">
    <citation type="submission" date="2025-09" db="UniProtKB">
        <authorList>
            <consortium name="Ensembl"/>
        </authorList>
    </citation>
    <scope>IDENTIFICATION</scope>
</reference>
<feature type="domain" description="Ig-like" evidence="3">
    <location>
        <begin position="38"/>
        <end position="103"/>
    </location>
</feature>
<dbReference type="PANTHER" id="PTHR11481:SF64">
    <property type="entry name" value="FC RECEPTOR-LIKE PROTEIN 4"/>
    <property type="match status" value="1"/>
</dbReference>
<dbReference type="Pfam" id="PF13927">
    <property type="entry name" value="Ig_3"/>
    <property type="match status" value="1"/>
</dbReference>
<dbReference type="GO" id="GO:0004888">
    <property type="term" value="F:transmembrane signaling receptor activity"/>
    <property type="evidence" value="ECO:0007669"/>
    <property type="project" value="TreeGrafter"/>
</dbReference>
<dbReference type="OMA" id="RIFISSW"/>
<dbReference type="GO" id="GO:0006955">
    <property type="term" value="P:immune response"/>
    <property type="evidence" value="ECO:0007669"/>
    <property type="project" value="TreeGrafter"/>
</dbReference>
<dbReference type="InterPro" id="IPR003599">
    <property type="entry name" value="Ig_sub"/>
</dbReference>
<keyword evidence="5" id="KW-1185">Reference proteome</keyword>
<organism evidence="4 5">
    <name type="scientific">Oreochromis aureus</name>
    <name type="common">Israeli tilapia</name>
    <name type="synonym">Chromis aureus</name>
    <dbReference type="NCBI Taxonomy" id="47969"/>
    <lineage>
        <taxon>Eukaryota</taxon>
        <taxon>Metazoa</taxon>
        <taxon>Chordata</taxon>
        <taxon>Craniata</taxon>
        <taxon>Vertebrata</taxon>
        <taxon>Euteleostomi</taxon>
        <taxon>Actinopterygii</taxon>
        <taxon>Neopterygii</taxon>
        <taxon>Teleostei</taxon>
        <taxon>Neoteleostei</taxon>
        <taxon>Acanthomorphata</taxon>
        <taxon>Ovalentaria</taxon>
        <taxon>Cichlomorphae</taxon>
        <taxon>Cichliformes</taxon>
        <taxon>Cichlidae</taxon>
        <taxon>African cichlids</taxon>
        <taxon>Pseudocrenilabrinae</taxon>
        <taxon>Oreochromini</taxon>
        <taxon>Oreochromis</taxon>
    </lineage>
</organism>
<evidence type="ECO:0000313" key="5">
    <source>
        <dbReference type="Proteomes" id="UP000472276"/>
    </source>
</evidence>
<keyword evidence="1" id="KW-0732">Signal</keyword>
<evidence type="ECO:0000256" key="2">
    <source>
        <dbReference type="ARBA" id="ARBA00023157"/>
    </source>
</evidence>
<feature type="domain" description="Ig-like" evidence="3">
    <location>
        <begin position="123"/>
        <end position="188"/>
    </location>
</feature>
<dbReference type="Pfam" id="PF13895">
    <property type="entry name" value="Ig_2"/>
    <property type="match status" value="1"/>
</dbReference>